<comment type="caution">
    <text evidence="2">The sequence shown here is derived from an EMBL/GenBank/DDBJ whole genome shotgun (WGS) entry which is preliminary data.</text>
</comment>
<feature type="compositionally biased region" description="Polar residues" evidence="1">
    <location>
        <begin position="175"/>
        <end position="190"/>
    </location>
</feature>
<reference evidence="2 3" key="1">
    <citation type="submission" date="2019-03" db="EMBL/GenBank/DDBJ databases">
        <title>First draft genome of Liparis tanakae, snailfish: a comprehensive survey of snailfish specific genes.</title>
        <authorList>
            <person name="Kim W."/>
            <person name="Song I."/>
            <person name="Jeong J.-H."/>
            <person name="Kim D."/>
            <person name="Kim S."/>
            <person name="Ryu S."/>
            <person name="Song J.Y."/>
            <person name="Lee S.K."/>
        </authorList>
    </citation>
    <scope>NUCLEOTIDE SEQUENCE [LARGE SCALE GENOMIC DNA]</scope>
    <source>
        <tissue evidence="2">Muscle</tissue>
    </source>
</reference>
<evidence type="ECO:0000256" key="1">
    <source>
        <dbReference type="SAM" id="MobiDB-lite"/>
    </source>
</evidence>
<dbReference type="AlphaFoldDB" id="A0A4Z2I541"/>
<name>A0A4Z2I541_9TELE</name>
<accession>A0A4Z2I541</accession>
<gene>
    <name evidence="2" type="ORF">EYF80_017382</name>
</gene>
<proteinExistence type="predicted"/>
<sequence length="190" mass="21226">MVNKSDNKQMQVKLGEDRSRHYGVGPQRRLDGVVEDLLKARATTGHVKVCASSPRGRERLTRTTCRHNTTVNLKQRGEEHSLLENRTYLYNPAGKAQELFFMGSLQVDPACCLSPCLRRETYGGTGQSVMLMGPLRLMCLRPQQTNRHTSLEEEEAGRSEGKVNYEMAPMGTGEGSASCSRTLQQRKLLA</sequence>
<protein>
    <submittedName>
        <fullName evidence="2">Uncharacterized protein</fullName>
    </submittedName>
</protein>
<dbReference type="EMBL" id="SRLO01000138">
    <property type="protein sequence ID" value="TNN72343.1"/>
    <property type="molecule type" value="Genomic_DNA"/>
</dbReference>
<evidence type="ECO:0000313" key="3">
    <source>
        <dbReference type="Proteomes" id="UP000314294"/>
    </source>
</evidence>
<feature type="region of interest" description="Disordered" evidence="1">
    <location>
        <begin position="1"/>
        <end position="25"/>
    </location>
</feature>
<keyword evidence="3" id="KW-1185">Reference proteome</keyword>
<organism evidence="2 3">
    <name type="scientific">Liparis tanakae</name>
    <name type="common">Tanaka's snailfish</name>
    <dbReference type="NCBI Taxonomy" id="230148"/>
    <lineage>
        <taxon>Eukaryota</taxon>
        <taxon>Metazoa</taxon>
        <taxon>Chordata</taxon>
        <taxon>Craniata</taxon>
        <taxon>Vertebrata</taxon>
        <taxon>Euteleostomi</taxon>
        <taxon>Actinopterygii</taxon>
        <taxon>Neopterygii</taxon>
        <taxon>Teleostei</taxon>
        <taxon>Neoteleostei</taxon>
        <taxon>Acanthomorphata</taxon>
        <taxon>Eupercaria</taxon>
        <taxon>Perciformes</taxon>
        <taxon>Cottioidei</taxon>
        <taxon>Cottales</taxon>
        <taxon>Liparidae</taxon>
        <taxon>Liparis</taxon>
    </lineage>
</organism>
<dbReference type="Proteomes" id="UP000314294">
    <property type="component" value="Unassembled WGS sequence"/>
</dbReference>
<feature type="region of interest" description="Disordered" evidence="1">
    <location>
        <begin position="145"/>
        <end position="190"/>
    </location>
</feature>
<evidence type="ECO:0000313" key="2">
    <source>
        <dbReference type="EMBL" id="TNN72343.1"/>
    </source>
</evidence>